<sequence>MVLSGLVWTVTGLGKKQRQKRKRRAFGQYGDCEEDDSGDINGDPSPPGKGFPGTAAPPFFCTVEVTRQFGVFILVFDQSSIHCALCMYVCVRVSVNLTVCVRVREKG</sequence>
<comment type="caution">
    <text evidence="2">The sequence shown here is derived from an EMBL/GenBank/DDBJ whole genome shotgun (WGS) entry which is preliminary data.</text>
</comment>
<evidence type="ECO:0000256" key="1">
    <source>
        <dbReference type="SAM" id="MobiDB-lite"/>
    </source>
</evidence>
<name>A0A834EZT1_ORYME</name>
<evidence type="ECO:0000313" key="2">
    <source>
        <dbReference type="EMBL" id="KAF6715799.1"/>
    </source>
</evidence>
<dbReference type="EMBL" id="WKFB01001027">
    <property type="protein sequence ID" value="KAF6715799.1"/>
    <property type="molecule type" value="Genomic_DNA"/>
</dbReference>
<gene>
    <name evidence="2" type="ORF">FQA47_007198</name>
</gene>
<proteinExistence type="predicted"/>
<accession>A0A834EZT1</accession>
<dbReference type="AlphaFoldDB" id="A0A834EZT1"/>
<feature type="region of interest" description="Disordered" evidence="1">
    <location>
        <begin position="19"/>
        <end position="53"/>
    </location>
</feature>
<evidence type="ECO:0000313" key="3">
    <source>
        <dbReference type="Proteomes" id="UP000646548"/>
    </source>
</evidence>
<protein>
    <submittedName>
        <fullName evidence="2">Uncharacterized protein</fullName>
    </submittedName>
</protein>
<dbReference type="Proteomes" id="UP000646548">
    <property type="component" value="Unassembled WGS sequence"/>
</dbReference>
<organism evidence="2 3">
    <name type="scientific">Oryzias melastigma</name>
    <name type="common">Marine medaka</name>
    <dbReference type="NCBI Taxonomy" id="30732"/>
    <lineage>
        <taxon>Eukaryota</taxon>
        <taxon>Metazoa</taxon>
        <taxon>Chordata</taxon>
        <taxon>Craniata</taxon>
        <taxon>Vertebrata</taxon>
        <taxon>Euteleostomi</taxon>
        <taxon>Actinopterygii</taxon>
        <taxon>Neopterygii</taxon>
        <taxon>Teleostei</taxon>
        <taxon>Neoteleostei</taxon>
        <taxon>Acanthomorphata</taxon>
        <taxon>Ovalentaria</taxon>
        <taxon>Atherinomorphae</taxon>
        <taxon>Beloniformes</taxon>
        <taxon>Adrianichthyidae</taxon>
        <taxon>Oryziinae</taxon>
        <taxon>Oryzias</taxon>
    </lineage>
</organism>
<reference evidence="2" key="1">
    <citation type="journal article" name="BMC Genomics">
        <title>Long-read sequencing and de novo genome assembly of marine medaka (Oryzias melastigma).</title>
        <authorList>
            <person name="Liang P."/>
            <person name="Saqib H.S.A."/>
            <person name="Ni X."/>
            <person name="Shen Y."/>
        </authorList>
    </citation>
    <scope>NUCLEOTIDE SEQUENCE</scope>
    <source>
        <strain evidence="2">Bigg-433</strain>
    </source>
</reference>